<keyword evidence="2" id="KW-1185">Reference proteome</keyword>
<protein>
    <submittedName>
        <fullName evidence="1">ABC transporter, substrate-binding protein, aliphatic sulphonates</fullName>
    </submittedName>
</protein>
<name>A1HLY4_9FIRM</name>
<dbReference type="AlphaFoldDB" id="A1HLY4"/>
<dbReference type="Proteomes" id="UP000005139">
    <property type="component" value="Unassembled WGS sequence"/>
</dbReference>
<dbReference type="EMBL" id="AAWL01000001">
    <property type="protein sequence ID" value="EAX49038.1"/>
    <property type="molecule type" value="Genomic_DNA"/>
</dbReference>
<dbReference type="Gene3D" id="3.40.190.10">
    <property type="entry name" value="Periplasmic binding protein-like II"/>
    <property type="match status" value="1"/>
</dbReference>
<gene>
    <name evidence="1" type="ORF">TcarDRAFT_2727</name>
</gene>
<reference evidence="1 2" key="2">
    <citation type="submission" date="2007-01" db="EMBL/GenBank/DDBJ databases">
        <title>Sequencing of the draft genome and assembly of Thermosinus carboxydivorans Nor1.</title>
        <authorList>
            <consortium name="US DOE Joint Genome Institute (JGI-PGF)"/>
            <person name="Copeland A."/>
            <person name="Lucas S."/>
            <person name="Lapidus A."/>
            <person name="Barry K."/>
            <person name="Glavina del Rio T."/>
            <person name="Dalin E."/>
            <person name="Tice H."/>
            <person name="Bruce D."/>
            <person name="Pitluck S."/>
            <person name="Richardson P."/>
        </authorList>
    </citation>
    <scope>NUCLEOTIDE SEQUENCE [LARGE SCALE GENOMIC DNA]</scope>
    <source>
        <strain evidence="1 2">Nor1</strain>
    </source>
</reference>
<organism evidence="1 2">
    <name type="scientific">Thermosinus carboxydivorans Nor1</name>
    <dbReference type="NCBI Taxonomy" id="401526"/>
    <lineage>
        <taxon>Bacteria</taxon>
        <taxon>Bacillati</taxon>
        <taxon>Bacillota</taxon>
        <taxon>Negativicutes</taxon>
        <taxon>Selenomonadales</taxon>
        <taxon>Sporomusaceae</taxon>
        <taxon>Thermosinus</taxon>
    </lineage>
</organism>
<evidence type="ECO:0000313" key="1">
    <source>
        <dbReference type="EMBL" id="EAX49038.1"/>
    </source>
</evidence>
<proteinExistence type="predicted"/>
<reference evidence="1 2" key="1">
    <citation type="submission" date="2007-01" db="EMBL/GenBank/DDBJ databases">
        <title>Annotation of the draft genome assembly of Thermosinus carboxydivorans Nor1.</title>
        <authorList>
            <consortium name="US DOE Joint Genome Institute (JGI-ORNL)"/>
            <person name="Larimer F."/>
            <person name="Land M."/>
            <person name="Hauser L."/>
        </authorList>
    </citation>
    <scope>NUCLEOTIDE SEQUENCE [LARGE SCALE GENOMIC DNA]</scope>
    <source>
        <strain evidence="1 2">Nor1</strain>
    </source>
</reference>
<comment type="caution">
    <text evidence="1">The sequence shown here is derived from an EMBL/GenBank/DDBJ whole genome shotgun (WGS) entry which is preliminary data.</text>
</comment>
<sequence>MKMFGDADKPGVFYDNMNKIINLYYDKKIINTKPDPKQIIDTSYLKKAK</sequence>
<evidence type="ECO:0000313" key="2">
    <source>
        <dbReference type="Proteomes" id="UP000005139"/>
    </source>
</evidence>
<accession>A1HLY4</accession>